<protein>
    <submittedName>
        <fullName evidence="1">Acyl-CoA thioester hydrolase</fullName>
    </submittedName>
</protein>
<organism evidence="1 2">
    <name type="scientific">Nocardioides terrae</name>
    <dbReference type="NCBI Taxonomy" id="574651"/>
    <lineage>
        <taxon>Bacteria</taxon>
        <taxon>Bacillati</taxon>
        <taxon>Actinomycetota</taxon>
        <taxon>Actinomycetes</taxon>
        <taxon>Propionibacteriales</taxon>
        <taxon>Nocardioidaceae</taxon>
        <taxon>Nocardioides</taxon>
    </lineage>
</organism>
<dbReference type="AlphaFoldDB" id="A0A1I1DSV0"/>
<dbReference type="EMBL" id="FOLB01000001">
    <property type="protein sequence ID" value="SFB77887.1"/>
    <property type="molecule type" value="Genomic_DNA"/>
</dbReference>
<dbReference type="STRING" id="574651.SAMN04487968_101474"/>
<dbReference type="InterPro" id="IPR029069">
    <property type="entry name" value="HotDog_dom_sf"/>
</dbReference>
<accession>A0A1I1DSV0</accession>
<dbReference type="InterPro" id="IPR050563">
    <property type="entry name" value="4-hydroxybenzoyl-CoA_TE"/>
</dbReference>
<evidence type="ECO:0000313" key="2">
    <source>
        <dbReference type="Proteomes" id="UP000198832"/>
    </source>
</evidence>
<gene>
    <name evidence="1" type="ORF">SAMN04487968_101474</name>
</gene>
<sequence>MTTLLGPADSTDTTEGVVRRRRIYLDDIDGYGMLNNTVYPRIFDQAILDFWIDAGWRLDRSTSVLAVREMSVEYHRPVLGIGDVDVQICIVRAGRTSVTYRLRLLSPDHAVVHAEGTRTVVSLDPATLRPTPLDEEMWAMAAPLLGAGVAPPSA</sequence>
<name>A0A1I1DSV0_9ACTN</name>
<reference evidence="1 2" key="1">
    <citation type="submission" date="2016-10" db="EMBL/GenBank/DDBJ databases">
        <authorList>
            <person name="de Groot N.N."/>
        </authorList>
    </citation>
    <scope>NUCLEOTIDE SEQUENCE [LARGE SCALE GENOMIC DNA]</scope>
    <source>
        <strain evidence="1 2">CGMCC 1.7056</strain>
    </source>
</reference>
<dbReference type="OrthoDB" id="194128at2"/>
<keyword evidence="1" id="KW-0378">Hydrolase</keyword>
<keyword evidence="2" id="KW-1185">Reference proteome</keyword>
<dbReference type="PANTHER" id="PTHR31793:SF24">
    <property type="entry name" value="LONG-CHAIN ACYL-COA THIOESTERASE FADM"/>
    <property type="match status" value="1"/>
</dbReference>
<dbReference type="Gene3D" id="3.10.129.10">
    <property type="entry name" value="Hotdog Thioesterase"/>
    <property type="match status" value="1"/>
</dbReference>
<dbReference type="PANTHER" id="PTHR31793">
    <property type="entry name" value="4-HYDROXYBENZOYL-COA THIOESTERASE FAMILY MEMBER"/>
    <property type="match status" value="1"/>
</dbReference>
<dbReference type="SUPFAM" id="SSF54637">
    <property type="entry name" value="Thioesterase/thiol ester dehydrase-isomerase"/>
    <property type="match status" value="1"/>
</dbReference>
<dbReference type="Pfam" id="PF13279">
    <property type="entry name" value="4HBT_2"/>
    <property type="match status" value="1"/>
</dbReference>
<dbReference type="RefSeq" id="WP_091119669.1">
    <property type="nucleotide sequence ID" value="NZ_FOLB01000001.1"/>
</dbReference>
<proteinExistence type="predicted"/>
<dbReference type="GO" id="GO:0047617">
    <property type="term" value="F:fatty acyl-CoA hydrolase activity"/>
    <property type="evidence" value="ECO:0007669"/>
    <property type="project" value="TreeGrafter"/>
</dbReference>
<dbReference type="Proteomes" id="UP000198832">
    <property type="component" value="Unassembled WGS sequence"/>
</dbReference>
<evidence type="ECO:0000313" key="1">
    <source>
        <dbReference type="EMBL" id="SFB77887.1"/>
    </source>
</evidence>
<dbReference type="CDD" id="cd00586">
    <property type="entry name" value="4HBT"/>
    <property type="match status" value="1"/>
</dbReference>